<evidence type="ECO:0000256" key="2">
    <source>
        <dbReference type="ARBA" id="ARBA00022519"/>
    </source>
</evidence>
<evidence type="ECO:0000259" key="11">
    <source>
        <dbReference type="Pfam" id="PF00912"/>
    </source>
</evidence>
<dbReference type="GO" id="GO:0016020">
    <property type="term" value="C:membrane"/>
    <property type="evidence" value="ECO:0007669"/>
    <property type="project" value="InterPro"/>
</dbReference>
<dbReference type="InterPro" id="IPR011812">
    <property type="entry name" value="Pep_trsgly"/>
</dbReference>
<dbReference type="SUPFAM" id="SSF53955">
    <property type="entry name" value="Lysozyme-like"/>
    <property type="match status" value="1"/>
</dbReference>
<dbReference type="RefSeq" id="WP_111594332.1">
    <property type="nucleotide sequence ID" value="NZ_QLMA01000008.1"/>
</dbReference>
<evidence type="ECO:0000256" key="4">
    <source>
        <dbReference type="ARBA" id="ARBA00022679"/>
    </source>
</evidence>
<keyword evidence="4" id="KW-0808">Transferase</keyword>
<keyword evidence="13" id="KW-1185">Reference proteome</keyword>
<dbReference type="EMBL" id="QLMA01000008">
    <property type="protein sequence ID" value="RAJ76607.1"/>
    <property type="molecule type" value="Genomic_DNA"/>
</dbReference>
<reference evidence="12 13" key="1">
    <citation type="submission" date="2018-06" db="EMBL/GenBank/DDBJ databases">
        <title>Genomic Encyclopedia of Archaeal and Bacterial Type Strains, Phase II (KMG-II): from individual species to whole genera.</title>
        <authorList>
            <person name="Goeker M."/>
        </authorList>
    </citation>
    <scope>NUCLEOTIDE SEQUENCE [LARGE SCALE GENOMIC DNA]</scope>
    <source>
        <strain evidence="12 13">DSM 29821</strain>
    </source>
</reference>
<keyword evidence="9" id="KW-0472">Membrane</keyword>
<sequence>MKVLASLFRKIIHQRIPSRLQFNYQEISFRFPRKVTMRGISFSFGGKHVNMDQVEITVNNPLLLLLARKRFLIVSVKCGIADVLQQPSQQATAADPQPAHLPKKNYIRFIHIYLNRFFQQSTVIAFQRITWKHFVLQDVVFSAQQVQFNFQFRSEKMQFRGELTPSDNEISIKGHAAIQGSRLNVESIDITGRVTHSNEELLIHYSLDGKSFLCNTRKISPIPVSVAGFQVTDQIKINQTTVENDMDIAIGDMPFKIANTLTYDLSKVLNIVVATRLDKHTMAWLFPYLVTDIKSIQSEGGITIITNLGLNLDNVFGHKFDVFVQDYDFMASDLTVLKLDQLNYPFTQMAYKDGLAVRKLRVKNGYFDKYENTDGYQLLRRIIVFCEDRAFLQHKGVAPYFIGKAIVTNIKEKKFSRGGSTITMQVIRNLFLSADKSLIRKVEEVVLSLLLENHAGISKSRILDIYLQIVELGPNIYGVKEGANYYFGKQLHELNLVDCVVLTYILPRPVFFNDALLIRSSQLQKNLSTYCRNVSLFLKEYGILTDETYDSLLREVVFSKRWDNYTITFGK</sequence>
<comment type="caution">
    <text evidence="12">The sequence shown here is derived from an EMBL/GenBank/DDBJ whole genome shotgun (WGS) entry which is preliminary data.</text>
</comment>
<evidence type="ECO:0000256" key="7">
    <source>
        <dbReference type="ARBA" id="ARBA00022984"/>
    </source>
</evidence>
<evidence type="ECO:0000256" key="1">
    <source>
        <dbReference type="ARBA" id="ARBA00022475"/>
    </source>
</evidence>
<evidence type="ECO:0000313" key="12">
    <source>
        <dbReference type="EMBL" id="RAJ76607.1"/>
    </source>
</evidence>
<evidence type="ECO:0000256" key="8">
    <source>
        <dbReference type="ARBA" id="ARBA00022989"/>
    </source>
</evidence>
<evidence type="ECO:0000256" key="5">
    <source>
        <dbReference type="ARBA" id="ARBA00022692"/>
    </source>
</evidence>
<dbReference type="GO" id="GO:0016763">
    <property type="term" value="F:pentosyltransferase activity"/>
    <property type="evidence" value="ECO:0007669"/>
    <property type="project" value="InterPro"/>
</dbReference>
<dbReference type="AlphaFoldDB" id="A0A327VQG8"/>
<keyword evidence="10" id="KW-0961">Cell wall biogenesis/degradation</keyword>
<evidence type="ECO:0000256" key="6">
    <source>
        <dbReference type="ARBA" id="ARBA00022960"/>
    </source>
</evidence>
<dbReference type="InterPro" id="IPR023346">
    <property type="entry name" value="Lysozyme-like_dom_sf"/>
</dbReference>
<name>A0A327VQG8_9BACT</name>
<evidence type="ECO:0000256" key="9">
    <source>
        <dbReference type="ARBA" id="ARBA00023136"/>
    </source>
</evidence>
<dbReference type="Pfam" id="PF00912">
    <property type="entry name" value="Transgly"/>
    <property type="match status" value="1"/>
</dbReference>
<proteinExistence type="predicted"/>
<gene>
    <name evidence="12" type="ORF">CLV59_108126</name>
</gene>
<keyword evidence="2" id="KW-0997">Cell inner membrane</keyword>
<keyword evidence="5" id="KW-0812">Transmembrane</keyword>
<dbReference type="InterPro" id="IPR036950">
    <property type="entry name" value="PBP_transglycosylase"/>
</dbReference>
<dbReference type="GO" id="GO:0008360">
    <property type="term" value="P:regulation of cell shape"/>
    <property type="evidence" value="ECO:0007669"/>
    <property type="project" value="UniProtKB-KW"/>
</dbReference>
<dbReference type="GO" id="GO:0071555">
    <property type="term" value="P:cell wall organization"/>
    <property type="evidence" value="ECO:0007669"/>
    <property type="project" value="UniProtKB-KW"/>
</dbReference>
<keyword evidence="7" id="KW-0573">Peptidoglycan synthesis</keyword>
<dbReference type="PANTHER" id="PTHR30400">
    <property type="entry name" value="MONOFUNCTIONAL BIOSYNTHETIC PEPTIDOGLYCAN TRANSGLYCOSYLASE"/>
    <property type="match status" value="1"/>
</dbReference>
<evidence type="ECO:0000313" key="13">
    <source>
        <dbReference type="Proteomes" id="UP000249819"/>
    </source>
</evidence>
<dbReference type="Gene3D" id="1.10.3810.10">
    <property type="entry name" value="Biosynthetic peptidoglycan transglycosylase-like"/>
    <property type="match status" value="1"/>
</dbReference>
<protein>
    <submittedName>
        <fullName evidence="12">Transglycosylase</fullName>
    </submittedName>
</protein>
<dbReference type="OrthoDB" id="9766909at2"/>
<keyword evidence="1" id="KW-1003">Cell membrane</keyword>
<evidence type="ECO:0000256" key="10">
    <source>
        <dbReference type="ARBA" id="ARBA00023316"/>
    </source>
</evidence>
<dbReference type="PANTHER" id="PTHR30400:SF0">
    <property type="entry name" value="BIOSYNTHETIC PEPTIDOGLYCAN TRANSGLYCOSYLASE"/>
    <property type="match status" value="1"/>
</dbReference>
<organism evidence="12 13">
    <name type="scientific">Chitinophaga dinghuensis</name>
    <dbReference type="NCBI Taxonomy" id="1539050"/>
    <lineage>
        <taxon>Bacteria</taxon>
        <taxon>Pseudomonadati</taxon>
        <taxon>Bacteroidota</taxon>
        <taxon>Chitinophagia</taxon>
        <taxon>Chitinophagales</taxon>
        <taxon>Chitinophagaceae</taxon>
        <taxon>Chitinophaga</taxon>
    </lineage>
</organism>
<dbReference type="GO" id="GO:0009274">
    <property type="term" value="C:peptidoglycan-based cell wall"/>
    <property type="evidence" value="ECO:0007669"/>
    <property type="project" value="InterPro"/>
</dbReference>
<keyword evidence="8" id="KW-1133">Transmembrane helix</keyword>
<keyword evidence="3" id="KW-0328">Glycosyltransferase</keyword>
<feature type="domain" description="Glycosyl transferase family 51" evidence="11">
    <location>
        <begin position="378"/>
        <end position="514"/>
    </location>
</feature>
<accession>A0A327VQG8</accession>
<dbReference type="Proteomes" id="UP000249819">
    <property type="component" value="Unassembled WGS sequence"/>
</dbReference>
<evidence type="ECO:0000256" key="3">
    <source>
        <dbReference type="ARBA" id="ARBA00022676"/>
    </source>
</evidence>
<dbReference type="GO" id="GO:0009252">
    <property type="term" value="P:peptidoglycan biosynthetic process"/>
    <property type="evidence" value="ECO:0007669"/>
    <property type="project" value="UniProtKB-KW"/>
</dbReference>
<dbReference type="InterPro" id="IPR001264">
    <property type="entry name" value="Glyco_trans_51"/>
</dbReference>
<keyword evidence="6" id="KW-0133">Cell shape</keyword>